<dbReference type="AlphaFoldDB" id="A0A9P6D234"/>
<protein>
    <recommendedName>
        <fullName evidence="1">Ubiquitin 3 binding protein But2 C-terminal domain-containing protein</fullName>
    </recommendedName>
</protein>
<evidence type="ECO:0000313" key="2">
    <source>
        <dbReference type="EMBL" id="KAF9480760.1"/>
    </source>
</evidence>
<reference evidence="2" key="1">
    <citation type="submission" date="2020-11" db="EMBL/GenBank/DDBJ databases">
        <authorList>
            <consortium name="DOE Joint Genome Institute"/>
            <person name="Ahrendt S."/>
            <person name="Riley R."/>
            <person name="Andreopoulos W."/>
            <person name="Labutti K."/>
            <person name="Pangilinan J."/>
            <person name="Ruiz-Duenas F.J."/>
            <person name="Barrasa J.M."/>
            <person name="Sanchez-Garcia M."/>
            <person name="Camarero S."/>
            <person name="Miyauchi S."/>
            <person name="Serrano A."/>
            <person name="Linde D."/>
            <person name="Babiker R."/>
            <person name="Drula E."/>
            <person name="Ayuso-Fernandez I."/>
            <person name="Pacheco R."/>
            <person name="Padilla G."/>
            <person name="Ferreira P."/>
            <person name="Barriuso J."/>
            <person name="Kellner H."/>
            <person name="Castanera R."/>
            <person name="Alfaro M."/>
            <person name="Ramirez L."/>
            <person name="Pisabarro A.G."/>
            <person name="Kuo A."/>
            <person name="Tritt A."/>
            <person name="Lipzen A."/>
            <person name="He G."/>
            <person name="Yan M."/>
            <person name="Ng V."/>
            <person name="Cullen D."/>
            <person name="Martin F."/>
            <person name="Rosso M.-N."/>
            <person name="Henrissat B."/>
            <person name="Hibbett D."/>
            <person name="Martinez A.T."/>
            <person name="Grigoriev I.V."/>
        </authorList>
    </citation>
    <scope>NUCLEOTIDE SEQUENCE</scope>
    <source>
        <strain evidence="2">CIRM-BRFM 674</strain>
    </source>
</reference>
<dbReference type="InterPro" id="IPR018620">
    <property type="entry name" value="Ubiquitin3-bd_protein_But2_C"/>
</dbReference>
<keyword evidence="3" id="KW-1185">Reference proteome</keyword>
<proteinExistence type="predicted"/>
<accession>A0A9P6D234</accession>
<dbReference type="Pfam" id="PF09792">
    <property type="entry name" value="But2"/>
    <property type="match status" value="1"/>
</dbReference>
<organism evidence="2 3">
    <name type="scientific">Pholiota conissans</name>
    <dbReference type="NCBI Taxonomy" id="109636"/>
    <lineage>
        <taxon>Eukaryota</taxon>
        <taxon>Fungi</taxon>
        <taxon>Dikarya</taxon>
        <taxon>Basidiomycota</taxon>
        <taxon>Agaricomycotina</taxon>
        <taxon>Agaricomycetes</taxon>
        <taxon>Agaricomycetidae</taxon>
        <taxon>Agaricales</taxon>
        <taxon>Agaricineae</taxon>
        <taxon>Strophariaceae</taxon>
        <taxon>Pholiota</taxon>
    </lineage>
</organism>
<evidence type="ECO:0000259" key="1">
    <source>
        <dbReference type="Pfam" id="PF09792"/>
    </source>
</evidence>
<dbReference type="OrthoDB" id="3350619at2759"/>
<dbReference type="Proteomes" id="UP000807469">
    <property type="component" value="Unassembled WGS sequence"/>
</dbReference>
<gene>
    <name evidence="2" type="ORF">BDN70DRAFT_992462</name>
</gene>
<feature type="domain" description="Ubiquitin 3 binding protein But2 C-terminal" evidence="1">
    <location>
        <begin position="120"/>
        <end position="272"/>
    </location>
</feature>
<sequence>MFLSRLRSYQRLPVSELDQQLDKALDEETNVNRSGPSPTLTWAATAICILCTLINVSSLGYNYFAGGNTYSFPSSTTFITSKGISRDKIDTLRRPSQFIGLDKVYRNHTGSGGIKSFVNFPILMTQIDSTKPYEVTKPSMGVWTKIGTVYPEISKMFLSPSISTIVQFRALDFGMEICELDITVPSTVNLTTFTTSLALLQVHQMRSKTPLYQDSLSYSTRPRRGELVDEFSVTLGTNWTHRFNCTMDEIYTFEVACGAFQPDCALEWAQNKEHDSLPALRMIQYSTL</sequence>
<evidence type="ECO:0000313" key="3">
    <source>
        <dbReference type="Proteomes" id="UP000807469"/>
    </source>
</evidence>
<dbReference type="EMBL" id="MU155189">
    <property type="protein sequence ID" value="KAF9480760.1"/>
    <property type="molecule type" value="Genomic_DNA"/>
</dbReference>
<comment type="caution">
    <text evidence="2">The sequence shown here is derived from an EMBL/GenBank/DDBJ whole genome shotgun (WGS) entry which is preliminary data.</text>
</comment>
<name>A0A9P6D234_9AGAR</name>